<dbReference type="AlphaFoldDB" id="E3BNE4"/>
<feature type="transmembrane region" description="Helical" evidence="1">
    <location>
        <begin position="48"/>
        <end position="67"/>
    </location>
</feature>
<organism evidence="2 3">
    <name type="scientific">Vibrio caribbeanicus ATCC BAA-2122</name>
    <dbReference type="NCBI Taxonomy" id="796620"/>
    <lineage>
        <taxon>Bacteria</taxon>
        <taxon>Pseudomonadati</taxon>
        <taxon>Pseudomonadota</taxon>
        <taxon>Gammaproteobacteria</taxon>
        <taxon>Vibrionales</taxon>
        <taxon>Vibrionaceae</taxon>
        <taxon>Vibrio</taxon>
    </lineage>
</organism>
<dbReference type="EMBL" id="AEIU01000096">
    <property type="protein sequence ID" value="EFP95363.1"/>
    <property type="molecule type" value="Genomic_DNA"/>
</dbReference>
<proteinExistence type="predicted"/>
<sequence length="80" mass="8819">MFTISNKSLAKKVLFYANTALLLTFVAMIASILISYPYAEHFSLGVQMTAHVSILVIAGLLKVSYVVRCCAQHELGLEVR</sequence>
<evidence type="ECO:0000313" key="3">
    <source>
        <dbReference type="Proteomes" id="UP000002943"/>
    </source>
</evidence>
<keyword evidence="1" id="KW-0472">Membrane</keyword>
<accession>E3BNE4</accession>
<dbReference type="Proteomes" id="UP000002943">
    <property type="component" value="Unassembled WGS sequence"/>
</dbReference>
<keyword evidence="3" id="KW-1185">Reference proteome</keyword>
<comment type="caution">
    <text evidence="2">The sequence shown here is derived from an EMBL/GenBank/DDBJ whole genome shotgun (WGS) entry which is preliminary data.</text>
</comment>
<dbReference type="RefSeq" id="WP_009602719.1">
    <property type="nucleotide sequence ID" value="NZ_AEIU01000096.1"/>
</dbReference>
<gene>
    <name evidence="2" type="ORF">VIBC2010_15049</name>
</gene>
<keyword evidence="1" id="KW-1133">Transmembrane helix</keyword>
<evidence type="ECO:0008006" key="4">
    <source>
        <dbReference type="Google" id="ProtNLM"/>
    </source>
</evidence>
<feature type="transmembrane region" description="Helical" evidence="1">
    <location>
        <begin position="13"/>
        <end position="36"/>
    </location>
</feature>
<reference evidence="2 3" key="1">
    <citation type="journal article" date="2012" name="Int. J. Syst. Evol. Microbiol.">
        <title>Vibrio caribbeanicus sp. nov., isolated from the marine sponge Scleritoderma cyanea.</title>
        <authorList>
            <person name="Hoffmann M."/>
            <person name="Monday S.R."/>
            <person name="Allard M.W."/>
            <person name="Strain E.A."/>
            <person name="Whittaker P."/>
            <person name="Naum M."/>
            <person name="McCarthy P.J."/>
            <person name="Lopez J.V."/>
            <person name="Fischer M."/>
            <person name="Brown E.W."/>
        </authorList>
    </citation>
    <scope>NUCLEOTIDE SEQUENCE [LARGE SCALE GENOMIC DNA]</scope>
    <source>
        <strain evidence="2 3">ATCC BAA-2122</strain>
    </source>
</reference>
<dbReference type="eggNOG" id="ENOG5033CQU">
    <property type="taxonomic scope" value="Bacteria"/>
</dbReference>
<protein>
    <recommendedName>
        <fullName evidence="4">Orphan protein</fullName>
    </recommendedName>
</protein>
<evidence type="ECO:0000256" key="1">
    <source>
        <dbReference type="SAM" id="Phobius"/>
    </source>
</evidence>
<keyword evidence="1" id="KW-0812">Transmembrane</keyword>
<evidence type="ECO:0000313" key="2">
    <source>
        <dbReference type="EMBL" id="EFP95363.1"/>
    </source>
</evidence>
<dbReference type="OrthoDB" id="6305308at2"/>
<name>E3BNE4_9VIBR</name>